<accession>A0A5B7JNP2</accession>
<dbReference type="AlphaFoldDB" id="A0A5B7JNP2"/>
<keyword evidence="2" id="KW-1185">Reference proteome</keyword>
<proteinExistence type="predicted"/>
<dbReference type="Proteomes" id="UP000324222">
    <property type="component" value="Unassembled WGS sequence"/>
</dbReference>
<evidence type="ECO:0000313" key="1">
    <source>
        <dbReference type="EMBL" id="MPC94717.1"/>
    </source>
</evidence>
<comment type="caution">
    <text evidence="1">The sequence shown here is derived from an EMBL/GenBank/DDBJ whole genome shotgun (WGS) entry which is preliminary data.</text>
</comment>
<evidence type="ECO:0000313" key="2">
    <source>
        <dbReference type="Proteomes" id="UP000324222"/>
    </source>
</evidence>
<gene>
    <name evidence="1" type="ORF">E2C01_089898</name>
</gene>
<sequence length="131" mass="14242">MLQHVTTATSTPHQYLQSCTITTISAANTTIPSITITTTTKAISPPHYDLHHITTTTTTTTSLLRSTPPCHSSRVSATYKFHFGCSVLAGSSRARQVASEAASALCVLLYTFPHRGWVSKGDFFFFQDEAC</sequence>
<organism evidence="1 2">
    <name type="scientific">Portunus trituberculatus</name>
    <name type="common">Swimming crab</name>
    <name type="synonym">Neptunus trituberculatus</name>
    <dbReference type="NCBI Taxonomy" id="210409"/>
    <lineage>
        <taxon>Eukaryota</taxon>
        <taxon>Metazoa</taxon>
        <taxon>Ecdysozoa</taxon>
        <taxon>Arthropoda</taxon>
        <taxon>Crustacea</taxon>
        <taxon>Multicrustacea</taxon>
        <taxon>Malacostraca</taxon>
        <taxon>Eumalacostraca</taxon>
        <taxon>Eucarida</taxon>
        <taxon>Decapoda</taxon>
        <taxon>Pleocyemata</taxon>
        <taxon>Brachyura</taxon>
        <taxon>Eubrachyura</taxon>
        <taxon>Portunoidea</taxon>
        <taxon>Portunidae</taxon>
        <taxon>Portuninae</taxon>
        <taxon>Portunus</taxon>
    </lineage>
</organism>
<reference evidence="1 2" key="1">
    <citation type="submission" date="2019-05" db="EMBL/GenBank/DDBJ databases">
        <title>Another draft genome of Portunus trituberculatus and its Hox gene families provides insights of decapod evolution.</title>
        <authorList>
            <person name="Jeong J.-H."/>
            <person name="Song I."/>
            <person name="Kim S."/>
            <person name="Choi T."/>
            <person name="Kim D."/>
            <person name="Ryu S."/>
            <person name="Kim W."/>
        </authorList>
    </citation>
    <scope>NUCLEOTIDE SEQUENCE [LARGE SCALE GENOMIC DNA]</scope>
    <source>
        <tissue evidence="1">Muscle</tissue>
    </source>
</reference>
<name>A0A5B7JNP2_PORTR</name>
<dbReference type="EMBL" id="VSRR010099652">
    <property type="protein sequence ID" value="MPC94717.1"/>
    <property type="molecule type" value="Genomic_DNA"/>
</dbReference>
<protein>
    <submittedName>
        <fullName evidence="1">Uncharacterized protein</fullName>
    </submittedName>
</protein>